<dbReference type="InterPro" id="IPR006076">
    <property type="entry name" value="FAD-dep_OxRdtase"/>
</dbReference>
<dbReference type="AlphaFoldDB" id="A0A1S7P6Z5"/>
<evidence type="ECO:0000256" key="2">
    <source>
        <dbReference type="ARBA" id="ARBA00004948"/>
    </source>
</evidence>
<keyword evidence="7" id="KW-0560">Oxidoreductase</keyword>
<evidence type="ECO:0000313" key="12">
    <source>
        <dbReference type="EMBL" id="CUX16639.1"/>
    </source>
</evidence>
<evidence type="ECO:0000256" key="1">
    <source>
        <dbReference type="ARBA" id="ARBA00001974"/>
    </source>
</evidence>
<dbReference type="SUPFAM" id="SSF51971">
    <property type="entry name" value="Nucleotide-binding domain"/>
    <property type="match status" value="1"/>
</dbReference>
<dbReference type="UniPathway" id="UPA00060"/>
<dbReference type="SUPFAM" id="SSF54373">
    <property type="entry name" value="FAD-linked reductases, C-terminal domain"/>
    <property type="match status" value="1"/>
</dbReference>
<evidence type="ECO:0000256" key="8">
    <source>
        <dbReference type="ARBA" id="ARBA00039101"/>
    </source>
</evidence>
<evidence type="ECO:0000256" key="7">
    <source>
        <dbReference type="ARBA" id="ARBA00023002"/>
    </source>
</evidence>
<dbReference type="Gene3D" id="3.30.9.10">
    <property type="entry name" value="D-Amino Acid Oxidase, subunit A, domain 2"/>
    <property type="match status" value="1"/>
</dbReference>
<protein>
    <recommendedName>
        <fullName evidence="9">D-amino-acid oxidase</fullName>
        <ecNumber evidence="8">1.4.3.3</ecNumber>
    </recommendedName>
</protein>
<accession>A0A1S7P6Z5</accession>
<dbReference type="EMBL" id="FBWK01000012">
    <property type="protein sequence ID" value="CUX16639.1"/>
    <property type="molecule type" value="Genomic_DNA"/>
</dbReference>
<evidence type="ECO:0000313" key="13">
    <source>
        <dbReference type="Proteomes" id="UP000191988"/>
    </source>
</evidence>
<comment type="catalytic activity">
    <reaction evidence="10">
        <text>a D-alpha-amino acid + O2 + H2O = a 2-oxocarboxylate + H2O2 + NH4(+)</text>
        <dbReference type="Rhea" id="RHEA:21816"/>
        <dbReference type="ChEBI" id="CHEBI:15377"/>
        <dbReference type="ChEBI" id="CHEBI:15379"/>
        <dbReference type="ChEBI" id="CHEBI:16240"/>
        <dbReference type="ChEBI" id="CHEBI:28938"/>
        <dbReference type="ChEBI" id="CHEBI:35179"/>
        <dbReference type="ChEBI" id="CHEBI:59871"/>
        <dbReference type="EC" id="1.4.3.3"/>
    </reaction>
    <physiologicalReaction direction="left-to-right" evidence="10">
        <dbReference type="Rhea" id="RHEA:21817"/>
    </physiologicalReaction>
</comment>
<evidence type="ECO:0000259" key="11">
    <source>
        <dbReference type="Pfam" id="PF01266"/>
    </source>
</evidence>
<proteinExistence type="inferred from homology"/>
<dbReference type="STRING" id="1183432.AGR3A_Cc20179"/>
<dbReference type="GO" id="GO:0046416">
    <property type="term" value="P:D-amino acid metabolic process"/>
    <property type="evidence" value="ECO:0007669"/>
    <property type="project" value="InterPro"/>
</dbReference>
<keyword evidence="5" id="KW-0274">FAD</keyword>
<keyword evidence="6" id="KW-0784">Thiamine biosynthesis</keyword>
<dbReference type="Gene3D" id="3.50.50.60">
    <property type="entry name" value="FAD/NAD(P)-binding domain"/>
    <property type="match status" value="1"/>
</dbReference>
<dbReference type="PANTHER" id="PTHR11530:SF11">
    <property type="entry name" value="D-ASPARTATE OXIDASE"/>
    <property type="match status" value="1"/>
</dbReference>
<name>A0A1S7P6Z5_9HYPH</name>
<dbReference type="GO" id="GO:0009228">
    <property type="term" value="P:thiamine biosynthetic process"/>
    <property type="evidence" value="ECO:0007669"/>
    <property type="project" value="UniProtKB-KW"/>
</dbReference>
<dbReference type="InterPro" id="IPR023209">
    <property type="entry name" value="DAO"/>
</dbReference>
<dbReference type="Pfam" id="PF01266">
    <property type="entry name" value="DAO"/>
    <property type="match status" value="1"/>
</dbReference>
<gene>
    <name evidence="12" type="primary">thiO</name>
    <name evidence="12" type="ORF">AGR3A_Cc20179</name>
</gene>
<evidence type="ECO:0000256" key="10">
    <source>
        <dbReference type="ARBA" id="ARBA00049547"/>
    </source>
</evidence>
<comment type="similarity">
    <text evidence="3">Belongs to the DAMOX/DASOX family.</text>
</comment>
<sequence>MRVLVKGTGVAGLTAAFELARSGVTVEVSERNAEPSRGASFYAGGMLAPWCERESAEELVLTLGQAALDWWGEATPGLVVRNGTLVVAPVRDRAELSRFASRTSGYCWVDEGEIADLEPDLAGRFRSGLYFPGEGHLDPRLALKSLHERLCAMGVQFHMGVPLDEQRFDRVVDCTGSAAVGEICNLRGVRGEMLYLATRDISFSRPVRLLHPRIPLYIVPREPGRFMVGATMIETEDTGAISARSMMEFLNSAYAVHPAFAEAQIIETGTGVRPAYPDNLPDVTQDGGTIFINGAYRHGFLLSPAMARKAVEIVCQTLIQKEKDHETSGEWRRA</sequence>
<evidence type="ECO:0000256" key="5">
    <source>
        <dbReference type="ARBA" id="ARBA00022827"/>
    </source>
</evidence>
<dbReference type="NCBIfam" id="TIGR02352">
    <property type="entry name" value="thiamin_ThiO"/>
    <property type="match status" value="1"/>
</dbReference>
<dbReference type="GO" id="GO:0071949">
    <property type="term" value="F:FAD binding"/>
    <property type="evidence" value="ECO:0007669"/>
    <property type="project" value="InterPro"/>
</dbReference>
<reference evidence="13" key="1">
    <citation type="submission" date="2016-01" db="EMBL/GenBank/DDBJ databases">
        <authorList>
            <person name="Regsiter A."/>
            <person name="william w."/>
        </authorList>
    </citation>
    <scope>NUCLEOTIDE SEQUENCE [LARGE SCALE GENOMIC DNA]</scope>
    <source>
        <strain evidence="13">CFBP 6623</strain>
    </source>
</reference>
<dbReference type="GO" id="GO:0009229">
    <property type="term" value="P:thiamine diphosphate biosynthetic process"/>
    <property type="evidence" value="ECO:0007669"/>
    <property type="project" value="UniProtKB-UniPathway"/>
</dbReference>
<evidence type="ECO:0000256" key="4">
    <source>
        <dbReference type="ARBA" id="ARBA00022630"/>
    </source>
</evidence>
<dbReference type="GO" id="GO:0003884">
    <property type="term" value="F:D-amino-acid oxidase activity"/>
    <property type="evidence" value="ECO:0007669"/>
    <property type="project" value="UniProtKB-EC"/>
</dbReference>
<organism evidence="12 13">
    <name type="scientific">Agrobacterium tomkonis CFBP 6623</name>
    <dbReference type="NCBI Taxonomy" id="1183432"/>
    <lineage>
        <taxon>Bacteria</taxon>
        <taxon>Pseudomonadati</taxon>
        <taxon>Pseudomonadota</taxon>
        <taxon>Alphaproteobacteria</taxon>
        <taxon>Hyphomicrobiales</taxon>
        <taxon>Rhizobiaceae</taxon>
        <taxon>Rhizobium/Agrobacterium group</taxon>
        <taxon>Agrobacterium</taxon>
        <taxon>Agrobacterium tumefaciens complex</taxon>
    </lineage>
</organism>
<comment type="cofactor">
    <cofactor evidence="1">
        <name>FAD</name>
        <dbReference type="ChEBI" id="CHEBI:57692"/>
    </cofactor>
</comment>
<evidence type="ECO:0000256" key="3">
    <source>
        <dbReference type="ARBA" id="ARBA00006730"/>
    </source>
</evidence>
<dbReference type="Proteomes" id="UP000191988">
    <property type="component" value="Unassembled WGS sequence"/>
</dbReference>
<dbReference type="InterPro" id="IPR012727">
    <property type="entry name" value="Gly_oxidase_ThiO"/>
</dbReference>
<keyword evidence="13" id="KW-1185">Reference proteome</keyword>
<comment type="pathway">
    <text evidence="2">Cofactor biosynthesis; thiamine diphosphate biosynthesis.</text>
</comment>
<dbReference type="InterPro" id="IPR036188">
    <property type="entry name" value="FAD/NAD-bd_sf"/>
</dbReference>
<dbReference type="RefSeq" id="WP_046799481.1">
    <property type="nucleotide sequence ID" value="NZ_LT009723.1"/>
</dbReference>
<keyword evidence="4" id="KW-0285">Flavoprotein</keyword>
<dbReference type="EC" id="1.4.3.3" evidence="8"/>
<evidence type="ECO:0000256" key="6">
    <source>
        <dbReference type="ARBA" id="ARBA00022977"/>
    </source>
</evidence>
<feature type="domain" description="FAD dependent oxidoreductase" evidence="11">
    <location>
        <begin position="2"/>
        <end position="312"/>
    </location>
</feature>
<evidence type="ECO:0000256" key="9">
    <source>
        <dbReference type="ARBA" id="ARBA00039751"/>
    </source>
</evidence>
<dbReference type="PANTHER" id="PTHR11530">
    <property type="entry name" value="D-AMINO ACID OXIDASE"/>
    <property type="match status" value="1"/>
</dbReference>